<dbReference type="AlphaFoldDB" id="A0A2K2U8G8"/>
<keyword evidence="4 6" id="KW-0949">S-adenosyl-L-methionine</keyword>
<dbReference type="InterPro" id="IPR050390">
    <property type="entry name" value="C5-Methyltransferase"/>
</dbReference>
<evidence type="ECO:0000256" key="5">
    <source>
        <dbReference type="ARBA" id="ARBA00022747"/>
    </source>
</evidence>
<dbReference type="Proteomes" id="UP000236488">
    <property type="component" value="Unassembled WGS sequence"/>
</dbReference>
<accession>A0A2K2U8G8</accession>
<dbReference type="SUPFAM" id="SSF53335">
    <property type="entry name" value="S-adenosyl-L-methionine-dependent methyltransferases"/>
    <property type="match status" value="1"/>
</dbReference>
<dbReference type="EC" id="2.1.1.37" evidence="1"/>
<name>A0A2K2U8G8_9ACTN</name>
<dbReference type="PROSITE" id="PS51679">
    <property type="entry name" value="SAM_MT_C5"/>
    <property type="match status" value="1"/>
</dbReference>
<protein>
    <recommendedName>
        <fullName evidence="1">DNA (cytosine-5-)-methyltransferase</fullName>
        <ecNumber evidence="1">2.1.1.37</ecNumber>
    </recommendedName>
</protein>
<dbReference type="PROSITE" id="PS00095">
    <property type="entry name" value="C5_MTASE_2"/>
    <property type="match status" value="1"/>
</dbReference>
<comment type="caution">
    <text evidence="9">The sequence shown here is derived from an EMBL/GenBank/DDBJ whole genome shotgun (WGS) entry which is preliminary data.</text>
</comment>
<dbReference type="InterPro" id="IPR031303">
    <property type="entry name" value="C5_meth_CS"/>
</dbReference>
<dbReference type="Pfam" id="PF00145">
    <property type="entry name" value="DNA_methylase"/>
    <property type="match status" value="1"/>
</dbReference>
<reference evidence="9 10" key="1">
    <citation type="journal article" date="2018" name="Int. J. Syst. Evol. Microbiol.">
        <title>Rubneribacter badeniensis gen. nov., sp. nov. and Enteroscipio rubneri gen. nov., sp. nov., new members of the Eggerthellaceae isolated from human faeces.</title>
        <authorList>
            <person name="Danylec N."/>
            <person name="Gobl A."/>
            <person name="Stoll D.A."/>
            <person name="Hetzer B."/>
            <person name="Kulling S.E."/>
            <person name="Huch M."/>
        </authorList>
    </citation>
    <scope>NUCLEOTIDE SEQUENCE [LARGE SCALE GENOMIC DNA]</scope>
    <source>
        <strain evidence="9 10">ResAG-85</strain>
    </source>
</reference>
<dbReference type="GO" id="GO:0044027">
    <property type="term" value="P:negative regulation of gene expression via chromosomal CpG island methylation"/>
    <property type="evidence" value="ECO:0007669"/>
    <property type="project" value="TreeGrafter"/>
</dbReference>
<dbReference type="GO" id="GO:0032259">
    <property type="term" value="P:methylation"/>
    <property type="evidence" value="ECO:0007669"/>
    <property type="project" value="UniProtKB-KW"/>
</dbReference>
<dbReference type="InterPro" id="IPR001525">
    <property type="entry name" value="C5_MeTfrase"/>
</dbReference>
<organism evidence="9 10">
    <name type="scientific">Rubneribacter badeniensis</name>
    <dbReference type="NCBI Taxonomy" id="2070688"/>
    <lineage>
        <taxon>Bacteria</taxon>
        <taxon>Bacillati</taxon>
        <taxon>Actinomycetota</taxon>
        <taxon>Coriobacteriia</taxon>
        <taxon>Eggerthellales</taxon>
        <taxon>Eggerthellaceae</taxon>
        <taxon>Rubneribacter</taxon>
    </lineage>
</organism>
<evidence type="ECO:0000256" key="3">
    <source>
        <dbReference type="ARBA" id="ARBA00022679"/>
    </source>
</evidence>
<keyword evidence="3 6" id="KW-0808">Transferase</keyword>
<dbReference type="GO" id="GO:0003677">
    <property type="term" value="F:DNA binding"/>
    <property type="evidence" value="ECO:0007669"/>
    <property type="project" value="TreeGrafter"/>
</dbReference>
<dbReference type="GO" id="GO:0009307">
    <property type="term" value="P:DNA restriction-modification system"/>
    <property type="evidence" value="ECO:0007669"/>
    <property type="project" value="UniProtKB-KW"/>
</dbReference>
<dbReference type="RefSeq" id="WP_087196189.1">
    <property type="nucleotide sequence ID" value="NZ_PPEL01000002.1"/>
</dbReference>
<evidence type="ECO:0000256" key="6">
    <source>
        <dbReference type="PROSITE-ProRule" id="PRU01016"/>
    </source>
</evidence>
<feature type="region of interest" description="Disordered" evidence="8">
    <location>
        <begin position="201"/>
        <end position="220"/>
    </location>
</feature>
<dbReference type="Gene3D" id="3.40.50.150">
    <property type="entry name" value="Vaccinia Virus protein VP39"/>
    <property type="match status" value="1"/>
</dbReference>
<dbReference type="PRINTS" id="PR00105">
    <property type="entry name" value="C5METTRFRASE"/>
</dbReference>
<dbReference type="PANTHER" id="PTHR10629">
    <property type="entry name" value="CYTOSINE-SPECIFIC METHYLTRANSFERASE"/>
    <property type="match status" value="1"/>
</dbReference>
<dbReference type="Gene3D" id="3.90.120.10">
    <property type="entry name" value="DNA Methylase, subunit A, domain 2"/>
    <property type="match status" value="1"/>
</dbReference>
<evidence type="ECO:0000256" key="7">
    <source>
        <dbReference type="RuleBase" id="RU000416"/>
    </source>
</evidence>
<keyword evidence="10" id="KW-1185">Reference proteome</keyword>
<dbReference type="NCBIfam" id="TIGR00675">
    <property type="entry name" value="dcm"/>
    <property type="match status" value="1"/>
</dbReference>
<evidence type="ECO:0000256" key="8">
    <source>
        <dbReference type="SAM" id="MobiDB-lite"/>
    </source>
</evidence>
<dbReference type="PANTHER" id="PTHR10629:SF52">
    <property type="entry name" value="DNA (CYTOSINE-5)-METHYLTRANSFERASE 1"/>
    <property type="match status" value="1"/>
</dbReference>
<dbReference type="GO" id="GO:0003886">
    <property type="term" value="F:DNA (cytosine-5-)-methyltransferase activity"/>
    <property type="evidence" value="ECO:0007669"/>
    <property type="project" value="UniProtKB-EC"/>
</dbReference>
<evidence type="ECO:0000256" key="4">
    <source>
        <dbReference type="ARBA" id="ARBA00022691"/>
    </source>
</evidence>
<dbReference type="InterPro" id="IPR029063">
    <property type="entry name" value="SAM-dependent_MTases_sf"/>
</dbReference>
<feature type="compositionally biased region" description="Basic and acidic residues" evidence="8">
    <location>
        <begin position="209"/>
        <end position="220"/>
    </location>
</feature>
<keyword evidence="5" id="KW-0680">Restriction system</keyword>
<proteinExistence type="inferred from homology"/>
<evidence type="ECO:0000313" key="9">
    <source>
        <dbReference type="EMBL" id="PNV66532.1"/>
    </source>
</evidence>
<evidence type="ECO:0000313" key="10">
    <source>
        <dbReference type="Proteomes" id="UP000236488"/>
    </source>
</evidence>
<gene>
    <name evidence="9" type="ORF">C2L80_01160</name>
</gene>
<comment type="similarity">
    <text evidence="6 7">Belongs to the class I-like SAM-binding methyltransferase superfamily. C5-methyltransferase family.</text>
</comment>
<evidence type="ECO:0000256" key="1">
    <source>
        <dbReference type="ARBA" id="ARBA00011975"/>
    </source>
</evidence>
<sequence>MEYTCVDGFCGAGGLSLGLSRSGFDLLLSFDIDETCIETMKDNGKYFKHEIVRAGIENMLDGNLLKRLKMKPGELFLLAGGPPCQGFSVQRIGKDVDERNGLVLQYGRLIEEVRPMYFLMENVAGIQGKRGSAVLQRLVRHLEAIGYRVHKKILNAENYGVPQRRNRMFLVGERDDMGSSYRFPEPKCVRRTVRDAISFLPEPPLDGSPHPDHPLHRRDRLSEKNLARINALKEGQGRDCLPQDLLADCHKISSSVIGHRNVYGRMAWDDVAPTITARFDSFTRGQFGHPEQPRSITLQEGALLQTFPIDFSFTGSKVAIARQIGNAVPPRLAEFIGASIIDCYEKGLGDGVVRKDSKRLS</sequence>
<evidence type="ECO:0000256" key="2">
    <source>
        <dbReference type="ARBA" id="ARBA00022603"/>
    </source>
</evidence>
<feature type="active site" evidence="6">
    <location>
        <position position="84"/>
    </location>
</feature>
<dbReference type="EMBL" id="PPEL01000002">
    <property type="protein sequence ID" value="PNV66532.1"/>
    <property type="molecule type" value="Genomic_DNA"/>
</dbReference>
<keyword evidence="2 6" id="KW-0489">Methyltransferase</keyword>